<evidence type="ECO:0000256" key="2">
    <source>
        <dbReference type="ARBA" id="ARBA00022448"/>
    </source>
</evidence>
<dbReference type="Pfam" id="PF19300">
    <property type="entry name" value="BPD_transp_1_N"/>
    <property type="match status" value="1"/>
</dbReference>
<keyword evidence="5 7" id="KW-1133">Transmembrane helix</keyword>
<feature type="domain" description="ABC transmembrane type-1" evidence="8">
    <location>
        <begin position="111"/>
        <end position="335"/>
    </location>
</feature>
<comment type="similarity">
    <text evidence="7">Belongs to the binding-protein-dependent transport system permease family.</text>
</comment>
<evidence type="ECO:0000259" key="8">
    <source>
        <dbReference type="PROSITE" id="PS50928"/>
    </source>
</evidence>
<keyword evidence="2 7" id="KW-0813">Transport</keyword>
<keyword evidence="4 7" id="KW-0812">Transmembrane</keyword>
<dbReference type="InterPro" id="IPR000515">
    <property type="entry name" value="MetI-like"/>
</dbReference>
<dbReference type="CDD" id="cd06261">
    <property type="entry name" value="TM_PBP2"/>
    <property type="match status" value="1"/>
</dbReference>
<dbReference type="PANTHER" id="PTHR43163">
    <property type="entry name" value="DIPEPTIDE TRANSPORT SYSTEM PERMEASE PROTEIN DPPB-RELATED"/>
    <property type="match status" value="1"/>
</dbReference>
<feature type="transmembrane region" description="Helical" evidence="7">
    <location>
        <begin position="21"/>
        <end position="40"/>
    </location>
</feature>
<evidence type="ECO:0000256" key="3">
    <source>
        <dbReference type="ARBA" id="ARBA00022475"/>
    </source>
</evidence>
<evidence type="ECO:0000256" key="1">
    <source>
        <dbReference type="ARBA" id="ARBA00004651"/>
    </source>
</evidence>
<evidence type="ECO:0000256" key="5">
    <source>
        <dbReference type="ARBA" id="ARBA00022989"/>
    </source>
</evidence>
<dbReference type="Proteomes" id="UP001501747">
    <property type="component" value="Unassembled WGS sequence"/>
</dbReference>
<protein>
    <submittedName>
        <fullName evidence="9">ABC transporter permease</fullName>
    </submittedName>
</protein>
<sequence length="345" mass="37485">MFAPELAPTKEDNVVRYILRRLLVSIPILGIGSFLAYLMVASAGDPLSGLRGRPGTTEADIQNLALELGLDKPILSRYWDWLTSFLSGDWGTSIALGQARADVFDRVTTAFGTTFKLVLGAEVLAVTLGIAVGVLAAVRQYSIFDYLATSTAFVMFSMPVFCVAIVVKTYGIQFNDVLTGLGMRRWLTTAGPPVGGFKGDVLEQFRLYTGTFLLPTIALGAISFAAYSRFQRASMLETLSSDYVRTAHAKGLRPARVIFRHAFRNALIPVTTLAALNIGAVFSGAIITERVFGWNGMGNLLVSAVQQFDPPMLMGWLMITAILVVVFNLVADILYGILDPRIRLG</sequence>
<comment type="subcellular location">
    <subcellularLocation>
        <location evidence="1 7">Cell membrane</location>
        <topology evidence="1 7">Multi-pass membrane protein</topology>
    </subcellularLocation>
</comment>
<organism evidence="9 10">
    <name type="scientific">Allokutzneria multivorans</name>
    <dbReference type="NCBI Taxonomy" id="1142134"/>
    <lineage>
        <taxon>Bacteria</taxon>
        <taxon>Bacillati</taxon>
        <taxon>Actinomycetota</taxon>
        <taxon>Actinomycetes</taxon>
        <taxon>Pseudonocardiales</taxon>
        <taxon>Pseudonocardiaceae</taxon>
        <taxon>Allokutzneria</taxon>
    </lineage>
</organism>
<dbReference type="InterPro" id="IPR035906">
    <property type="entry name" value="MetI-like_sf"/>
</dbReference>
<evidence type="ECO:0000313" key="9">
    <source>
        <dbReference type="EMBL" id="GAA4033029.1"/>
    </source>
</evidence>
<dbReference type="Pfam" id="PF00528">
    <property type="entry name" value="BPD_transp_1"/>
    <property type="match status" value="1"/>
</dbReference>
<feature type="transmembrane region" description="Helical" evidence="7">
    <location>
        <begin position="145"/>
        <end position="167"/>
    </location>
</feature>
<reference evidence="10" key="1">
    <citation type="journal article" date="2019" name="Int. J. Syst. Evol. Microbiol.">
        <title>The Global Catalogue of Microorganisms (GCM) 10K type strain sequencing project: providing services to taxonomists for standard genome sequencing and annotation.</title>
        <authorList>
            <consortium name="The Broad Institute Genomics Platform"/>
            <consortium name="The Broad Institute Genome Sequencing Center for Infectious Disease"/>
            <person name="Wu L."/>
            <person name="Ma J."/>
        </authorList>
    </citation>
    <scope>NUCLEOTIDE SEQUENCE [LARGE SCALE GENOMIC DNA]</scope>
    <source>
        <strain evidence="10">JCM 17342</strain>
    </source>
</reference>
<comment type="caution">
    <text evidence="9">The sequence shown here is derived from an EMBL/GenBank/DDBJ whole genome shotgun (WGS) entry which is preliminary data.</text>
</comment>
<gene>
    <name evidence="9" type="ORF">GCM10022247_67560</name>
</gene>
<feature type="transmembrane region" description="Helical" evidence="7">
    <location>
        <begin position="207"/>
        <end position="227"/>
    </location>
</feature>
<evidence type="ECO:0000256" key="6">
    <source>
        <dbReference type="ARBA" id="ARBA00023136"/>
    </source>
</evidence>
<accession>A0ABP7TYR8</accession>
<feature type="transmembrane region" description="Helical" evidence="7">
    <location>
        <begin position="313"/>
        <end position="338"/>
    </location>
</feature>
<evidence type="ECO:0000313" key="10">
    <source>
        <dbReference type="Proteomes" id="UP001501747"/>
    </source>
</evidence>
<proteinExistence type="inferred from homology"/>
<keyword evidence="6 7" id="KW-0472">Membrane</keyword>
<dbReference type="PROSITE" id="PS50928">
    <property type="entry name" value="ABC_TM1"/>
    <property type="match status" value="1"/>
</dbReference>
<keyword evidence="3" id="KW-1003">Cell membrane</keyword>
<dbReference type="PANTHER" id="PTHR43163:SF6">
    <property type="entry name" value="DIPEPTIDE TRANSPORT SYSTEM PERMEASE PROTEIN DPPB-RELATED"/>
    <property type="match status" value="1"/>
</dbReference>
<name>A0ABP7TYR8_9PSEU</name>
<evidence type="ECO:0000256" key="4">
    <source>
        <dbReference type="ARBA" id="ARBA00022692"/>
    </source>
</evidence>
<dbReference type="SUPFAM" id="SSF161098">
    <property type="entry name" value="MetI-like"/>
    <property type="match status" value="1"/>
</dbReference>
<dbReference type="EMBL" id="BAABAL010000022">
    <property type="protein sequence ID" value="GAA4033029.1"/>
    <property type="molecule type" value="Genomic_DNA"/>
</dbReference>
<dbReference type="Gene3D" id="1.10.3720.10">
    <property type="entry name" value="MetI-like"/>
    <property type="match status" value="1"/>
</dbReference>
<keyword evidence="10" id="KW-1185">Reference proteome</keyword>
<dbReference type="InterPro" id="IPR045621">
    <property type="entry name" value="BPD_transp_1_N"/>
</dbReference>
<evidence type="ECO:0000256" key="7">
    <source>
        <dbReference type="RuleBase" id="RU363032"/>
    </source>
</evidence>
<feature type="transmembrane region" description="Helical" evidence="7">
    <location>
        <begin position="266"/>
        <end position="287"/>
    </location>
</feature>
<feature type="transmembrane region" description="Helical" evidence="7">
    <location>
        <begin position="117"/>
        <end position="138"/>
    </location>
</feature>